<dbReference type="Pfam" id="PF04402">
    <property type="entry name" value="SIMPL"/>
    <property type="match status" value="1"/>
</dbReference>
<dbReference type="PANTHER" id="PTHR34387">
    <property type="entry name" value="SLR1258 PROTEIN"/>
    <property type="match status" value="1"/>
</dbReference>
<protein>
    <submittedName>
        <fullName evidence="1">Periplasmic immunogenic protein</fullName>
    </submittedName>
</protein>
<gene>
    <name evidence="1" type="ORF">OPHB3_2116</name>
</gene>
<dbReference type="InterPro" id="IPR052022">
    <property type="entry name" value="26kDa_periplasmic_antigen"/>
</dbReference>
<dbReference type="Proteomes" id="UP000052946">
    <property type="component" value="Unassembled WGS sequence"/>
</dbReference>
<evidence type="ECO:0000313" key="1">
    <source>
        <dbReference type="EMBL" id="GAQ18177.1"/>
    </source>
</evidence>
<reference evidence="2" key="1">
    <citation type="submission" date="2015-07" db="EMBL/GenBank/DDBJ databases">
        <title>Draft Genome Sequence of Oceanobacillus picturae Heshi-B3 that Was Isolated from Fermented Rice Bran with Aging Salted Mackerel, Which Was Named Heshiko as Traditional Fermented Seafood in Japan.</title>
        <authorList>
            <person name="Akuzawa S."/>
            <person name="Nakagawa J."/>
            <person name="Kanekatsu T."/>
            <person name="Kanesaki Y."/>
            <person name="Suzuki T."/>
        </authorList>
    </citation>
    <scope>NUCLEOTIDE SEQUENCE [LARGE SCALE GENOMIC DNA]</scope>
    <source>
        <strain evidence="2">Heshi-B3</strain>
    </source>
</reference>
<dbReference type="Gene3D" id="3.30.70.2970">
    <property type="entry name" value="Protein of unknown function (DUF541), domain 2"/>
    <property type="match status" value="1"/>
</dbReference>
<sequence length="225" mass="24767">MSMYYPYVNAYRQNTPNVHNGSNQVMTVVGNGSVSVQPDVANVELGVMTENVSLLEAQQANATAMNQVIEALLRFGVPRENIQTTSYTVNPRYDFIEGEQILRGYQVTNMITVEITTIDQIGNILDAAVESGANQVNSIQFTVQNSDTYEQQALQEALANAYDKANAIATSMKVNLNPIPFRIEERTDTMPVPFSKLALSAEAGATPIEPGQIVIRATLEVKYHY</sequence>
<dbReference type="OrthoDB" id="9785192at2"/>
<dbReference type="AlphaFoldDB" id="A0A0U9HA82"/>
<name>A0A0U9HA82_9BACI</name>
<dbReference type="InterPro" id="IPR007497">
    <property type="entry name" value="SIMPL/DUF541"/>
</dbReference>
<dbReference type="EMBL" id="BBXV01000024">
    <property type="protein sequence ID" value="GAQ18177.1"/>
    <property type="molecule type" value="Genomic_DNA"/>
</dbReference>
<proteinExistence type="predicted"/>
<reference evidence="1 2" key="2">
    <citation type="journal article" date="2016" name="Genome Announc.">
        <title>Draft Genome Sequence of Oceanobacillus picturae Heshi-B3, Isolated from Fermented Rice Bran in a Traditional Japanese Seafood Dish.</title>
        <authorList>
            <person name="Akuzawa S."/>
            <person name="Nagaoka J."/>
            <person name="Kanekatsu M."/>
            <person name="Kanesaki Y."/>
            <person name="Suzuki T."/>
        </authorList>
    </citation>
    <scope>NUCLEOTIDE SEQUENCE [LARGE SCALE GENOMIC DNA]</scope>
    <source>
        <strain evidence="1 2">Heshi-B3</strain>
    </source>
</reference>
<dbReference type="GO" id="GO:0006974">
    <property type="term" value="P:DNA damage response"/>
    <property type="evidence" value="ECO:0007669"/>
    <property type="project" value="TreeGrafter"/>
</dbReference>
<organism evidence="1 2">
    <name type="scientific">Oceanobacillus picturae</name>
    <dbReference type="NCBI Taxonomy" id="171693"/>
    <lineage>
        <taxon>Bacteria</taxon>
        <taxon>Bacillati</taxon>
        <taxon>Bacillota</taxon>
        <taxon>Bacilli</taxon>
        <taxon>Bacillales</taxon>
        <taxon>Bacillaceae</taxon>
        <taxon>Oceanobacillus</taxon>
    </lineage>
</organism>
<dbReference type="PANTHER" id="PTHR34387:SF1">
    <property type="entry name" value="PERIPLASMIC IMMUNOGENIC PROTEIN"/>
    <property type="match status" value="1"/>
</dbReference>
<accession>A0A0U9HA82</accession>
<comment type="caution">
    <text evidence="1">The sequence shown here is derived from an EMBL/GenBank/DDBJ whole genome shotgun (WGS) entry which is preliminary data.</text>
</comment>
<dbReference type="Gene3D" id="3.30.110.170">
    <property type="entry name" value="Protein of unknown function (DUF541), domain 1"/>
    <property type="match status" value="1"/>
</dbReference>
<evidence type="ECO:0000313" key="2">
    <source>
        <dbReference type="Proteomes" id="UP000052946"/>
    </source>
</evidence>